<dbReference type="InterPro" id="IPR055262">
    <property type="entry name" value="GGT_CS"/>
</dbReference>
<feature type="binding site" evidence="10">
    <location>
        <position position="424"/>
    </location>
    <ligand>
        <name>L-glutamate</name>
        <dbReference type="ChEBI" id="CHEBI:29985"/>
    </ligand>
</feature>
<evidence type="ECO:0000256" key="1">
    <source>
        <dbReference type="ARBA" id="ARBA00001049"/>
    </source>
</evidence>
<dbReference type="PROSITE" id="PS00462">
    <property type="entry name" value="G_GLU_TRANSPEPTIDASE"/>
    <property type="match status" value="1"/>
</dbReference>
<dbReference type="UniPathway" id="UPA00204"/>
<evidence type="ECO:0000256" key="9">
    <source>
        <dbReference type="PIRSR" id="PIRSR600101-1"/>
    </source>
</evidence>
<dbReference type="Gene3D" id="3.60.20.40">
    <property type="match status" value="1"/>
</dbReference>
<dbReference type="Pfam" id="PF01019">
    <property type="entry name" value="G_glu_transpept"/>
    <property type="match status" value="1"/>
</dbReference>
<keyword evidence="7 11" id="KW-0012">Acyltransferase</keyword>
<gene>
    <name evidence="12" type="primary">ggt</name>
    <name evidence="12" type="ORF">CU635_15320</name>
    <name evidence="13" type="ORF">CVD25_15675</name>
</gene>
<dbReference type="AlphaFoldDB" id="A0A2N5GJL3"/>
<reference evidence="13 15" key="2">
    <citation type="submission" date="2017-12" db="EMBL/GenBank/DDBJ databases">
        <title>Comparative Functional Genomics of Dry Heat Resistant strains isolated from the Viking Spacecraft.</title>
        <authorList>
            <person name="Seuylemezian A."/>
            <person name="Cooper K."/>
            <person name="Vaishampayan P."/>
        </authorList>
    </citation>
    <scope>NUCLEOTIDE SEQUENCE [LARGE SCALE GENOMIC DNA]</scope>
    <source>
        <strain evidence="13 15">ATCC 29669</strain>
    </source>
</reference>
<name>A0A2N5GJL3_9BACI</name>
<dbReference type="EC" id="2.3.2.2" evidence="11"/>
<dbReference type="InterPro" id="IPR051792">
    <property type="entry name" value="GGT_bact"/>
</dbReference>
<comment type="subunit">
    <text evidence="11">This enzyme consists of two polypeptide chains, which are synthesized in precursor form from a single polypeptide.</text>
</comment>
<feature type="binding site" evidence="10">
    <location>
        <position position="465"/>
    </location>
    <ligand>
        <name>L-glutamate</name>
        <dbReference type="ChEBI" id="CHEBI:29985"/>
    </ligand>
</feature>
<comment type="caution">
    <text evidence="12">The sequence shown here is derived from an EMBL/GenBank/DDBJ whole genome shotgun (WGS) entry which is preliminary data.</text>
</comment>
<evidence type="ECO:0000256" key="3">
    <source>
        <dbReference type="ARBA" id="ARBA00009381"/>
    </source>
</evidence>
<dbReference type="NCBIfam" id="TIGR00066">
    <property type="entry name" value="g_glut_trans"/>
    <property type="match status" value="1"/>
</dbReference>
<dbReference type="EMBL" id="PGVA01000036">
    <property type="protein sequence ID" value="PLR81338.1"/>
    <property type="molecule type" value="Genomic_DNA"/>
</dbReference>
<dbReference type="GO" id="GO:0006751">
    <property type="term" value="P:glutathione catabolic process"/>
    <property type="evidence" value="ECO:0007669"/>
    <property type="project" value="UniProtKB-UniRule"/>
</dbReference>
<dbReference type="InterPro" id="IPR029055">
    <property type="entry name" value="Ntn_hydrolases_N"/>
</dbReference>
<dbReference type="InterPro" id="IPR000101">
    <property type="entry name" value="GGT_peptidase"/>
</dbReference>
<comment type="pathway">
    <text evidence="11">Sulfur metabolism; glutathione metabolism.</text>
</comment>
<dbReference type="GO" id="GO:0036374">
    <property type="term" value="F:glutathione hydrolase activity"/>
    <property type="evidence" value="ECO:0007669"/>
    <property type="project" value="UniProtKB-UniRule"/>
</dbReference>
<evidence type="ECO:0000256" key="10">
    <source>
        <dbReference type="PIRSR" id="PIRSR600101-2"/>
    </source>
</evidence>
<dbReference type="RefSeq" id="WP_101578259.1">
    <property type="nucleotide sequence ID" value="NZ_PGVA01000036.1"/>
</dbReference>
<evidence type="ECO:0000313" key="14">
    <source>
        <dbReference type="Proteomes" id="UP000234951"/>
    </source>
</evidence>
<dbReference type="GO" id="GO:0103068">
    <property type="term" value="F:leukotriene C4 gamma-glutamyl transferase activity"/>
    <property type="evidence" value="ECO:0007669"/>
    <property type="project" value="UniProtKB-EC"/>
</dbReference>
<evidence type="ECO:0000256" key="8">
    <source>
        <dbReference type="ARBA" id="ARBA00047417"/>
    </source>
</evidence>
<comment type="similarity">
    <text evidence="3 11">Belongs to the gamma-glutamyltransferase family.</text>
</comment>
<dbReference type="OrthoDB" id="9781342at2"/>
<evidence type="ECO:0000256" key="6">
    <source>
        <dbReference type="ARBA" id="ARBA00023145"/>
    </source>
</evidence>
<keyword evidence="11" id="KW-0317">Glutathione biosynthesis</keyword>
<feature type="active site" description="Nucleophile" evidence="9">
    <location>
        <position position="382"/>
    </location>
</feature>
<protein>
    <recommendedName>
        <fullName evidence="11">Glutathione hydrolase proenzyme</fullName>
        <ecNumber evidence="11">2.3.2.2</ecNumber>
        <ecNumber evidence="11">3.4.19.13</ecNumber>
    </recommendedName>
    <component>
        <recommendedName>
            <fullName evidence="11">Glutathione hydrolase large chain</fullName>
        </recommendedName>
    </component>
    <component>
        <recommendedName>
            <fullName evidence="11">Glutathione hydrolase small chain</fullName>
        </recommendedName>
    </component>
</protein>
<dbReference type="Gene3D" id="1.10.246.130">
    <property type="match status" value="1"/>
</dbReference>
<evidence type="ECO:0000313" key="12">
    <source>
        <dbReference type="EMBL" id="PLR81338.1"/>
    </source>
</evidence>
<evidence type="ECO:0000313" key="13">
    <source>
        <dbReference type="EMBL" id="PLR94902.1"/>
    </source>
</evidence>
<evidence type="ECO:0000256" key="2">
    <source>
        <dbReference type="ARBA" id="ARBA00001089"/>
    </source>
</evidence>
<evidence type="ECO:0000256" key="7">
    <source>
        <dbReference type="ARBA" id="ARBA00023315"/>
    </source>
</evidence>
<keyword evidence="4 11" id="KW-0808">Transferase</keyword>
<proteinExistence type="inferred from homology"/>
<dbReference type="InterPro" id="IPR043137">
    <property type="entry name" value="GGT_ssub_C"/>
</dbReference>
<comment type="catalytic activity">
    <reaction evidence="8 11">
        <text>an N-terminal (5-L-glutamyl)-[peptide] + an alpha-amino acid = 5-L-glutamyl amino acid + an N-terminal L-alpha-aminoacyl-[peptide]</text>
        <dbReference type="Rhea" id="RHEA:23904"/>
        <dbReference type="Rhea" id="RHEA-COMP:9780"/>
        <dbReference type="Rhea" id="RHEA-COMP:9795"/>
        <dbReference type="ChEBI" id="CHEBI:77644"/>
        <dbReference type="ChEBI" id="CHEBI:78597"/>
        <dbReference type="ChEBI" id="CHEBI:78599"/>
        <dbReference type="ChEBI" id="CHEBI:78608"/>
        <dbReference type="EC" id="2.3.2.2"/>
    </reaction>
</comment>
<keyword evidence="15" id="KW-1185">Reference proteome</keyword>
<comment type="catalytic activity">
    <reaction evidence="1 11">
        <text>an S-substituted glutathione + H2O = an S-substituted L-cysteinylglycine + L-glutamate</text>
        <dbReference type="Rhea" id="RHEA:59468"/>
        <dbReference type="ChEBI" id="CHEBI:15377"/>
        <dbReference type="ChEBI" id="CHEBI:29985"/>
        <dbReference type="ChEBI" id="CHEBI:90779"/>
        <dbReference type="ChEBI" id="CHEBI:143103"/>
        <dbReference type="EC" id="3.4.19.13"/>
    </reaction>
</comment>
<dbReference type="PRINTS" id="PR01210">
    <property type="entry name" value="GGTRANSPTASE"/>
</dbReference>
<evidence type="ECO:0000256" key="5">
    <source>
        <dbReference type="ARBA" id="ARBA00022801"/>
    </source>
</evidence>
<evidence type="ECO:0000256" key="4">
    <source>
        <dbReference type="ARBA" id="ARBA00022679"/>
    </source>
</evidence>
<dbReference type="PANTHER" id="PTHR43199:SF1">
    <property type="entry name" value="GLUTATHIONE HYDROLASE PROENZYME"/>
    <property type="match status" value="1"/>
</dbReference>
<dbReference type="InterPro" id="IPR043138">
    <property type="entry name" value="GGT_lsub"/>
</dbReference>
<dbReference type="Proteomes" id="UP000235114">
    <property type="component" value="Unassembled WGS sequence"/>
</dbReference>
<dbReference type="EC" id="3.4.19.13" evidence="11"/>
<dbReference type="GO" id="GO:0006750">
    <property type="term" value="P:glutathione biosynthetic process"/>
    <property type="evidence" value="ECO:0007669"/>
    <property type="project" value="UniProtKB-KW"/>
</dbReference>
<comment type="catalytic activity">
    <reaction evidence="2 11">
        <text>glutathione + H2O = L-cysteinylglycine + L-glutamate</text>
        <dbReference type="Rhea" id="RHEA:28807"/>
        <dbReference type="ChEBI" id="CHEBI:15377"/>
        <dbReference type="ChEBI" id="CHEBI:29985"/>
        <dbReference type="ChEBI" id="CHEBI:57925"/>
        <dbReference type="ChEBI" id="CHEBI:61694"/>
        <dbReference type="EC" id="3.4.19.13"/>
    </reaction>
</comment>
<dbReference type="SUPFAM" id="SSF56235">
    <property type="entry name" value="N-terminal nucleophile aminohydrolases (Ntn hydrolases)"/>
    <property type="match status" value="1"/>
</dbReference>
<dbReference type="PANTHER" id="PTHR43199">
    <property type="entry name" value="GLUTATHIONE HYDROLASE"/>
    <property type="match status" value="1"/>
</dbReference>
<evidence type="ECO:0000256" key="11">
    <source>
        <dbReference type="RuleBase" id="RU368036"/>
    </source>
</evidence>
<sequence length="562" mass="62269">MMNNTDKSFITRSKRASIDRETAKGRTGMVASAHHLATDIGEKILESGGNAVDAAVAIQFALNVVEPMMTGIGGSGFMMVHHRDSNETKIFDGHTRAPNAAHPRMFLDDNGEVIPFKKRSTHGTAVGIPGILKAMDAALSAYGTKPLAELIEPSIELAEKGVEINWVFKDALEHFHYRLGKHAKNFYLPDGKNRKEGEKLMKKELAHTFRVLQDKGIAAFYEGEIGEAIITALKESGGFMELDDLKNYQITIDEPMWGEYKGYKIASSSPPSAGGLMVIQILKLLESFQLEQYDSRSWEKYYLLAEAMRIGFSDKVTYFGDPEFVDMPVKGLIDDRYIEERKKLINFERRNDAIDFGNPWKYDKPGNHHYVSQPDDIEKSETTHFTVTDQWGNIVACTSTVEHPFGSGIMVPGYGFVLNNELTDFDTEPGGLNEVEPGKRPVSCKSPTIIFKDGLPFLTLGSPGGPTIIGSVFQTIINVIDFNMDLKEAIEEPRIMVTNGPLIEWEKGISMESKGTLESMGFEFADDPHVIGNVQAIQFDQKTGTLYGVADSSREGKATGLN</sequence>
<evidence type="ECO:0000313" key="15">
    <source>
        <dbReference type="Proteomes" id="UP000235114"/>
    </source>
</evidence>
<organism evidence="12 14">
    <name type="scientific">Bacillus canaveralius</name>
    <dbReference type="NCBI Taxonomy" id="1403243"/>
    <lineage>
        <taxon>Bacteria</taxon>
        <taxon>Bacillati</taxon>
        <taxon>Bacillota</taxon>
        <taxon>Bacilli</taxon>
        <taxon>Bacillales</taxon>
        <taxon>Bacillaceae</taxon>
        <taxon>Bacillus</taxon>
    </lineage>
</organism>
<keyword evidence="6 11" id="KW-0865">Zymogen</keyword>
<dbReference type="EMBL" id="PGVD01000045">
    <property type="protein sequence ID" value="PLR94902.1"/>
    <property type="molecule type" value="Genomic_DNA"/>
</dbReference>
<keyword evidence="5 11" id="KW-0378">Hydrolase</keyword>
<reference evidence="12 14" key="1">
    <citation type="submission" date="2017-11" db="EMBL/GenBank/DDBJ databases">
        <title>Comparitive Functional Genomics of Dry Heat Resistant strains isolated from the Viking Spacecraft.</title>
        <authorList>
            <person name="Seuylemezian A."/>
            <person name="Cooper K."/>
            <person name="Vaishampayan P."/>
        </authorList>
    </citation>
    <scope>NUCLEOTIDE SEQUENCE [LARGE SCALE GENOMIC DNA]</scope>
    <source>
        <strain evidence="12 14">M4.6</strain>
    </source>
</reference>
<comment type="PTM">
    <text evidence="11">Cleaved by autocatalysis into a large and a small subunit.</text>
</comment>
<dbReference type="Proteomes" id="UP000234951">
    <property type="component" value="Unassembled WGS sequence"/>
</dbReference>
<accession>A0A2N5GJL3</accession>